<feature type="region of interest" description="Disordered" evidence="1">
    <location>
        <begin position="63"/>
        <end position="82"/>
    </location>
</feature>
<keyword evidence="3" id="KW-1185">Reference proteome</keyword>
<dbReference type="EMBL" id="CAJVPV010007541">
    <property type="protein sequence ID" value="CAG8620312.1"/>
    <property type="molecule type" value="Genomic_DNA"/>
</dbReference>
<feature type="region of interest" description="Disordered" evidence="1">
    <location>
        <begin position="1"/>
        <end position="27"/>
    </location>
</feature>
<comment type="caution">
    <text evidence="2">The sequence shown here is derived from an EMBL/GenBank/DDBJ whole genome shotgun (WGS) entry which is preliminary data.</text>
</comment>
<evidence type="ECO:0000313" key="3">
    <source>
        <dbReference type="Proteomes" id="UP000789342"/>
    </source>
</evidence>
<reference evidence="2" key="1">
    <citation type="submission" date="2021-06" db="EMBL/GenBank/DDBJ databases">
        <authorList>
            <person name="Kallberg Y."/>
            <person name="Tangrot J."/>
            <person name="Rosling A."/>
        </authorList>
    </citation>
    <scope>NUCLEOTIDE SEQUENCE</scope>
    <source>
        <strain evidence="2">CL551</strain>
    </source>
</reference>
<protein>
    <submittedName>
        <fullName evidence="2">11913_t:CDS:1</fullName>
    </submittedName>
</protein>
<organism evidence="2 3">
    <name type="scientific">Acaulospora morrowiae</name>
    <dbReference type="NCBI Taxonomy" id="94023"/>
    <lineage>
        <taxon>Eukaryota</taxon>
        <taxon>Fungi</taxon>
        <taxon>Fungi incertae sedis</taxon>
        <taxon>Mucoromycota</taxon>
        <taxon>Glomeromycotina</taxon>
        <taxon>Glomeromycetes</taxon>
        <taxon>Diversisporales</taxon>
        <taxon>Acaulosporaceae</taxon>
        <taxon>Acaulospora</taxon>
    </lineage>
</organism>
<sequence>GTESASSLDNEASSNFFITKRDDENRHDIDQFARRNLPSNGHIPTLISQQNNENIANTESANNNQFGLQSSKGTESTSSLDNEASSNFLIAKRDMQNPPPNGHMPTLFSQNNNENIANTESANNNQFGLQSSKGTESASSLDNEASSNFLIAKRDKENQYDIDHLDRRNLPPNEYRRTLYFQQANENVGSTEAANVNSLNIQSNNAAESASTFENEGASTFVMG</sequence>
<name>A0A9N9D2N9_9GLOM</name>
<evidence type="ECO:0000256" key="1">
    <source>
        <dbReference type="SAM" id="MobiDB-lite"/>
    </source>
</evidence>
<dbReference type="Proteomes" id="UP000789342">
    <property type="component" value="Unassembled WGS sequence"/>
</dbReference>
<feature type="compositionally biased region" description="Polar residues" evidence="1">
    <location>
        <begin position="1"/>
        <end position="17"/>
    </location>
</feature>
<feature type="non-terminal residue" evidence="2">
    <location>
        <position position="1"/>
    </location>
</feature>
<dbReference type="OrthoDB" id="2429744at2759"/>
<evidence type="ECO:0000313" key="2">
    <source>
        <dbReference type="EMBL" id="CAG8620312.1"/>
    </source>
</evidence>
<proteinExistence type="predicted"/>
<gene>
    <name evidence="2" type="ORF">AMORRO_LOCUS8631</name>
</gene>
<accession>A0A9N9D2N9</accession>
<dbReference type="AlphaFoldDB" id="A0A9N9D2N9"/>